<dbReference type="AlphaFoldDB" id="A0A2C9KJ84"/>
<dbReference type="GO" id="GO:0019843">
    <property type="term" value="F:rRNA binding"/>
    <property type="evidence" value="ECO:0007669"/>
    <property type="project" value="TreeGrafter"/>
</dbReference>
<sequence length="118" mass="13657">MVKQAWSSIEDSDVVMVIVDVKKGLDSNLRSVVRKLFDFKSHNNIILVLNKIDLINTFILLPMIEEINKEYSFQKIFMISALKEDGVNNLVDYLASQSKDIEWCYEPDEITDVSYGFM</sequence>
<dbReference type="InterPro" id="IPR005662">
    <property type="entry name" value="GTPase_Era-like"/>
</dbReference>
<dbReference type="STRING" id="6526.A0A2C9KJ84"/>
<dbReference type="InterPro" id="IPR027417">
    <property type="entry name" value="P-loop_NTPase"/>
</dbReference>
<proteinExistence type="predicted"/>
<evidence type="ECO:0000313" key="2">
    <source>
        <dbReference type="EnsemblMetazoa" id="BGLB020314-PA"/>
    </source>
</evidence>
<dbReference type="SUPFAM" id="SSF52540">
    <property type="entry name" value="P-loop containing nucleoside triphosphate hydrolases"/>
    <property type="match status" value="1"/>
</dbReference>
<dbReference type="Pfam" id="PF00009">
    <property type="entry name" value="GTP_EFTU"/>
    <property type="match status" value="1"/>
</dbReference>
<accession>A0A2C9KJ84</accession>
<dbReference type="InterPro" id="IPR000795">
    <property type="entry name" value="T_Tr_GTP-bd_dom"/>
</dbReference>
<dbReference type="KEGG" id="bgt:106058776"/>
<dbReference type="EnsemblMetazoa" id="BGLB020314-RA">
    <property type="protein sequence ID" value="BGLB020314-PA"/>
    <property type="gene ID" value="BGLB020314"/>
</dbReference>
<gene>
    <name evidence="2" type="primary">106058776</name>
</gene>
<evidence type="ECO:0000259" key="1">
    <source>
        <dbReference type="Pfam" id="PF00009"/>
    </source>
</evidence>
<dbReference type="GO" id="GO:0000028">
    <property type="term" value="P:ribosomal small subunit assembly"/>
    <property type="evidence" value="ECO:0007669"/>
    <property type="project" value="TreeGrafter"/>
</dbReference>
<protein>
    <recommendedName>
        <fullName evidence="1">Tr-type G domain-containing protein</fullName>
    </recommendedName>
</protein>
<dbReference type="GO" id="GO:0043024">
    <property type="term" value="F:ribosomal small subunit binding"/>
    <property type="evidence" value="ECO:0007669"/>
    <property type="project" value="TreeGrafter"/>
</dbReference>
<dbReference type="Proteomes" id="UP000076420">
    <property type="component" value="Unassembled WGS sequence"/>
</dbReference>
<reference evidence="2" key="1">
    <citation type="submission" date="2020-05" db="UniProtKB">
        <authorList>
            <consortium name="EnsemblMetazoa"/>
        </authorList>
    </citation>
    <scope>IDENTIFICATION</scope>
    <source>
        <strain evidence="2">BB02</strain>
    </source>
</reference>
<dbReference type="GO" id="GO:0005525">
    <property type="term" value="F:GTP binding"/>
    <property type="evidence" value="ECO:0007669"/>
    <property type="project" value="InterPro"/>
</dbReference>
<feature type="domain" description="Tr-type G" evidence="1">
    <location>
        <begin position="7"/>
        <end position="96"/>
    </location>
</feature>
<dbReference type="Gene3D" id="3.40.50.300">
    <property type="entry name" value="P-loop containing nucleotide triphosphate hydrolases"/>
    <property type="match status" value="1"/>
</dbReference>
<name>A0A2C9KJ84_BIOGL</name>
<dbReference type="PANTHER" id="PTHR42698:SF1">
    <property type="entry name" value="GTPASE ERA, MITOCHONDRIAL"/>
    <property type="match status" value="1"/>
</dbReference>
<organism evidence="2 3">
    <name type="scientific">Biomphalaria glabrata</name>
    <name type="common">Bloodfluke planorb</name>
    <name type="synonym">Freshwater snail</name>
    <dbReference type="NCBI Taxonomy" id="6526"/>
    <lineage>
        <taxon>Eukaryota</taxon>
        <taxon>Metazoa</taxon>
        <taxon>Spiralia</taxon>
        <taxon>Lophotrochozoa</taxon>
        <taxon>Mollusca</taxon>
        <taxon>Gastropoda</taxon>
        <taxon>Heterobranchia</taxon>
        <taxon>Euthyneura</taxon>
        <taxon>Panpulmonata</taxon>
        <taxon>Hygrophila</taxon>
        <taxon>Lymnaeoidea</taxon>
        <taxon>Planorbidae</taxon>
        <taxon>Biomphalaria</taxon>
    </lineage>
</organism>
<dbReference type="VEuPathDB" id="VectorBase:BGLB020314"/>
<dbReference type="PANTHER" id="PTHR42698">
    <property type="entry name" value="GTPASE ERA"/>
    <property type="match status" value="1"/>
</dbReference>
<dbReference type="GO" id="GO:0003924">
    <property type="term" value="F:GTPase activity"/>
    <property type="evidence" value="ECO:0007669"/>
    <property type="project" value="InterPro"/>
</dbReference>
<evidence type="ECO:0000313" key="3">
    <source>
        <dbReference type="Proteomes" id="UP000076420"/>
    </source>
</evidence>